<accession>A0ABT0ESL2</accession>
<proteinExistence type="predicted"/>
<evidence type="ECO:0000256" key="1">
    <source>
        <dbReference type="SAM" id="Phobius"/>
    </source>
</evidence>
<dbReference type="SUPFAM" id="SSF54523">
    <property type="entry name" value="Pili subunits"/>
    <property type="match status" value="1"/>
</dbReference>
<dbReference type="Proteomes" id="UP001299876">
    <property type="component" value="Unassembled WGS sequence"/>
</dbReference>
<reference evidence="2 3" key="1">
    <citation type="submission" date="2022-02" db="EMBL/GenBank/DDBJ databases">
        <title>Comparative genomics of the first Antarctic Pseudomonas spp. capable of biotransforming 2,4,6-Trinitrotoluene.</title>
        <authorList>
            <person name="Cabrera M.A."/>
            <person name="Marquez S.L."/>
            <person name="Perez-Donoso J.M."/>
        </authorList>
    </citation>
    <scope>NUCLEOTIDE SEQUENCE [LARGE SCALE GENOMIC DNA]</scope>
    <source>
        <strain evidence="2 3">TNT19</strain>
    </source>
</reference>
<gene>
    <name evidence="2" type="ORF">L9059_00585</name>
</gene>
<dbReference type="Gene3D" id="3.30.700.10">
    <property type="entry name" value="Glycoprotein, Type 4 Pilin"/>
    <property type="match status" value="1"/>
</dbReference>
<evidence type="ECO:0000313" key="2">
    <source>
        <dbReference type="EMBL" id="MCK1788710.1"/>
    </source>
</evidence>
<dbReference type="EMBL" id="JAKNRW010000001">
    <property type="protein sequence ID" value="MCK1788710.1"/>
    <property type="molecule type" value="Genomic_DNA"/>
</dbReference>
<sequence>MISRRDQRGFTLLEIIVVIAVIAVLAAAILPPTIQRFTEAKADASIEQAKLVLQVCEIARTKALSTAVDGAGRYTHTYGSLANWSSTSALQALLSKNYYLASTNPLRSQILVKFDAARCYVAVDLPFREDNYGGYQTQTVSGLTRVIVTTRQKRSGYPSWVIHQKRILNEEVSR</sequence>
<dbReference type="RefSeq" id="WP_247285718.1">
    <property type="nucleotide sequence ID" value="NZ_JAKNRW010000001.1"/>
</dbReference>
<keyword evidence="1" id="KW-1133">Transmembrane helix</keyword>
<dbReference type="Pfam" id="PF07963">
    <property type="entry name" value="N_methyl"/>
    <property type="match status" value="1"/>
</dbReference>
<evidence type="ECO:0000313" key="3">
    <source>
        <dbReference type="Proteomes" id="UP001299876"/>
    </source>
</evidence>
<keyword evidence="1" id="KW-0812">Transmembrane</keyword>
<dbReference type="InterPro" id="IPR012902">
    <property type="entry name" value="N_methyl_site"/>
</dbReference>
<organism evidence="2 3">
    <name type="scientific">Pseudomonas violetae</name>
    <dbReference type="NCBI Taxonomy" id="2915813"/>
    <lineage>
        <taxon>Bacteria</taxon>
        <taxon>Pseudomonadati</taxon>
        <taxon>Pseudomonadota</taxon>
        <taxon>Gammaproteobacteria</taxon>
        <taxon>Pseudomonadales</taxon>
        <taxon>Pseudomonadaceae</taxon>
        <taxon>Pseudomonas</taxon>
    </lineage>
</organism>
<keyword evidence="3" id="KW-1185">Reference proteome</keyword>
<protein>
    <submittedName>
        <fullName evidence="2">Prepilin-type N-terminal cleavage/methylation domain-containing protein</fullName>
    </submittedName>
</protein>
<name>A0ABT0ESL2_9PSED</name>
<dbReference type="PROSITE" id="PS00409">
    <property type="entry name" value="PROKAR_NTER_METHYL"/>
    <property type="match status" value="1"/>
</dbReference>
<dbReference type="InterPro" id="IPR045584">
    <property type="entry name" value="Pilin-like"/>
</dbReference>
<dbReference type="NCBIfam" id="TIGR02532">
    <property type="entry name" value="IV_pilin_GFxxxE"/>
    <property type="match status" value="1"/>
</dbReference>
<comment type="caution">
    <text evidence="2">The sequence shown here is derived from an EMBL/GenBank/DDBJ whole genome shotgun (WGS) entry which is preliminary data.</text>
</comment>
<feature type="transmembrane region" description="Helical" evidence="1">
    <location>
        <begin position="12"/>
        <end position="30"/>
    </location>
</feature>
<keyword evidence="1" id="KW-0472">Membrane</keyword>